<dbReference type="InterPro" id="IPR025724">
    <property type="entry name" value="GAG-pre-integrase_dom"/>
</dbReference>
<dbReference type="InterPro" id="IPR013103">
    <property type="entry name" value="RVT_2"/>
</dbReference>
<dbReference type="InterPro" id="IPR001584">
    <property type="entry name" value="Integrase_cat-core"/>
</dbReference>
<dbReference type="AlphaFoldDB" id="A0A6L2K856"/>
<proteinExistence type="predicted"/>
<dbReference type="InterPro" id="IPR012337">
    <property type="entry name" value="RNaseH-like_sf"/>
</dbReference>
<dbReference type="GO" id="GO:0046872">
    <property type="term" value="F:metal ion binding"/>
    <property type="evidence" value="ECO:0007669"/>
    <property type="project" value="UniProtKB-KW"/>
</dbReference>
<keyword evidence="1" id="KW-0479">Metal-binding</keyword>
<organism evidence="5">
    <name type="scientific">Tanacetum cinerariifolium</name>
    <name type="common">Dalmatian daisy</name>
    <name type="synonym">Chrysanthemum cinerariifolium</name>
    <dbReference type="NCBI Taxonomy" id="118510"/>
    <lineage>
        <taxon>Eukaryota</taxon>
        <taxon>Viridiplantae</taxon>
        <taxon>Streptophyta</taxon>
        <taxon>Embryophyta</taxon>
        <taxon>Tracheophyta</taxon>
        <taxon>Spermatophyta</taxon>
        <taxon>Magnoliopsida</taxon>
        <taxon>eudicotyledons</taxon>
        <taxon>Gunneridae</taxon>
        <taxon>Pentapetalae</taxon>
        <taxon>asterids</taxon>
        <taxon>campanulids</taxon>
        <taxon>Asterales</taxon>
        <taxon>Asteraceae</taxon>
        <taxon>Asteroideae</taxon>
        <taxon>Anthemideae</taxon>
        <taxon>Anthemidinae</taxon>
        <taxon>Tanacetum</taxon>
    </lineage>
</organism>
<dbReference type="Pfam" id="PF07727">
    <property type="entry name" value="RVT_2"/>
    <property type="match status" value="1"/>
</dbReference>
<evidence type="ECO:0000256" key="1">
    <source>
        <dbReference type="ARBA" id="ARBA00022723"/>
    </source>
</evidence>
<evidence type="ECO:0000256" key="2">
    <source>
        <dbReference type="ARBA" id="ARBA00022801"/>
    </source>
</evidence>
<gene>
    <name evidence="5" type="ORF">Tci_017576</name>
</gene>
<evidence type="ECO:0000256" key="3">
    <source>
        <dbReference type="SAM" id="MobiDB-lite"/>
    </source>
</evidence>
<comment type="caution">
    <text evidence="5">The sequence shown here is derived from an EMBL/GenBank/DDBJ whole genome shotgun (WGS) entry which is preliminary data.</text>
</comment>
<dbReference type="GO" id="GO:0015074">
    <property type="term" value="P:DNA integration"/>
    <property type="evidence" value="ECO:0007669"/>
    <property type="project" value="InterPro"/>
</dbReference>
<dbReference type="Pfam" id="PF00665">
    <property type="entry name" value="rve"/>
    <property type="match status" value="1"/>
</dbReference>
<reference evidence="5" key="1">
    <citation type="journal article" date="2019" name="Sci. Rep.">
        <title>Draft genome of Tanacetum cinerariifolium, the natural source of mosquito coil.</title>
        <authorList>
            <person name="Yamashiro T."/>
            <person name="Shiraishi A."/>
            <person name="Satake H."/>
            <person name="Nakayama K."/>
        </authorList>
    </citation>
    <scope>NUCLEOTIDE SEQUENCE</scope>
</reference>
<protein>
    <recommendedName>
        <fullName evidence="4">Integrase catalytic domain-containing protein</fullName>
    </recommendedName>
</protein>
<dbReference type="InterPro" id="IPR039537">
    <property type="entry name" value="Retrotran_Ty1/copia-like"/>
</dbReference>
<evidence type="ECO:0000313" key="5">
    <source>
        <dbReference type="EMBL" id="GEU45598.1"/>
    </source>
</evidence>
<dbReference type="Gene3D" id="3.30.420.10">
    <property type="entry name" value="Ribonuclease H-like superfamily/Ribonuclease H"/>
    <property type="match status" value="1"/>
</dbReference>
<dbReference type="InterPro" id="IPR036397">
    <property type="entry name" value="RNaseH_sf"/>
</dbReference>
<feature type="domain" description="Integrase catalytic" evidence="4">
    <location>
        <begin position="636"/>
        <end position="820"/>
    </location>
</feature>
<dbReference type="GO" id="GO:0003676">
    <property type="term" value="F:nucleic acid binding"/>
    <property type="evidence" value="ECO:0007669"/>
    <property type="project" value="InterPro"/>
</dbReference>
<dbReference type="PANTHER" id="PTHR42648:SF27">
    <property type="entry name" value="RNA-DIRECTED DNA POLYMERASE"/>
    <property type="match status" value="1"/>
</dbReference>
<name>A0A6L2K856_TANCI</name>
<dbReference type="EMBL" id="BKCJ010002006">
    <property type="protein sequence ID" value="GEU45598.1"/>
    <property type="molecule type" value="Genomic_DNA"/>
</dbReference>
<dbReference type="PANTHER" id="PTHR42648">
    <property type="entry name" value="TRANSPOSASE, PUTATIVE-RELATED"/>
    <property type="match status" value="1"/>
</dbReference>
<feature type="region of interest" description="Disordered" evidence="3">
    <location>
        <begin position="825"/>
        <end position="848"/>
    </location>
</feature>
<feature type="compositionally biased region" description="Basic and acidic residues" evidence="3">
    <location>
        <begin position="825"/>
        <end position="836"/>
    </location>
</feature>
<dbReference type="Pfam" id="PF13976">
    <property type="entry name" value="gag_pre-integrs"/>
    <property type="match status" value="1"/>
</dbReference>
<dbReference type="GO" id="GO:0016787">
    <property type="term" value="F:hydrolase activity"/>
    <property type="evidence" value="ECO:0007669"/>
    <property type="project" value="UniProtKB-KW"/>
</dbReference>
<accession>A0A6L2K856</accession>
<dbReference type="PROSITE" id="PS50994">
    <property type="entry name" value="INTEGRASE"/>
    <property type="match status" value="1"/>
</dbReference>
<evidence type="ECO:0000259" key="4">
    <source>
        <dbReference type="PROSITE" id="PS50994"/>
    </source>
</evidence>
<keyword evidence="2" id="KW-0378">Hydrolase</keyword>
<dbReference type="SUPFAM" id="SSF53098">
    <property type="entry name" value="Ribonuclease H-like"/>
    <property type="match status" value="1"/>
</dbReference>
<sequence>MVLAGNGRDVQCFILLQRKGRKPRVQIEGNFVRIDLSTEATVDDMLVAGADMAKFNKPKCDVHQVGDKREVEVLHSFNWPSSQLITDDGVLPERGYSQFNDFRIPSIKSLIALRLVSAACSICSAIQKEVCTEVCAGVIYPNIDSFGVKFTNVPMEAWSNEGLSAVASSVGKPIIMDHMTANVRKNGTGNESVELQYRGKNNVVKGIKKFKIEYDRKPYICNHCMVFGYSWQQCKKRKRTTEKVSEALKTNMYDNRKGGFQFDGGRKHGYIQNNNWQVRKQWYKEIVNVESGNNKEKYFEEEFPSLPVRNDKGKMMLLHLTNQSSWPVLMKGKRDDVAMQFVNHSKEFFRQVVHVDVISCMDEIFNKKLSSEDALMMVREVTDEEVNLLYLILLLGKINATFISLVLKAENARTVTEDKLNYLELLIPAAPVPAVVGQPVPPKTLAAHAAWVKGQKEIELKTLFSQQAEQKLLQTVREFHACKKEEGQYECDSFVQNYNMHSMGKTVNELHAMLKLLEQTLPKRDVPALHVIRVGKDSCNTTQGLRRSKKLKPGALSLYMDNGQHAAIKATGSYDLYFPTVSNKRAKLNLDSSLLWHCHLGYISKKRIKKLQHDRLLNLTDTKSFEKCVSCFSGKMARKPYSHQVERAKDLLGLIHTNVCVPFKIVSRQGASYFVTFTDNFSRYGYVYMLKHKHDVFETFKVFQKEVENQLEKIIKSLHFDRGGEYMTHEFLDHLKEHGIISHHTPPYAPQHNRVYERRNRTLLDMVHSMMSQTTLPNSFWDYAPETVSCILNMVLNKKVERHHTKYGMGKPLDDLELIQEEDTHLSENTSSHHDEGDQEIDEPQRDLNEPTNYKAALLDPEFDKWPNAMNVEIQSMKDNKVWDLFDLPPKGKTIGSKWLFKKKTDMDGVVHTYKARLVVKGFTQTLGINYEETFSLVADIRAIRILIAIAAFYDYAIWQMDVKAAFLNGYLSEHVYMEQPEGFVNPKYPNRSTKQSIFTTSSAELRYIAALDASKEAVWVRKFIFGLGVVPIIKEPIKTIVTIPEPLL</sequence>